<protein>
    <submittedName>
        <fullName evidence="2">Uncharacterized protein</fullName>
    </submittedName>
</protein>
<name>A0ABD6C7J7_9EURY</name>
<evidence type="ECO:0000313" key="3">
    <source>
        <dbReference type="Proteomes" id="UP001597119"/>
    </source>
</evidence>
<proteinExistence type="predicted"/>
<dbReference type="RefSeq" id="WP_379813866.1">
    <property type="nucleotide sequence ID" value="NZ_JBHUDJ010000002.1"/>
</dbReference>
<feature type="compositionally biased region" description="Basic and acidic residues" evidence="1">
    <location>
        <begin position="17"/>
        <end position="58"/>
    </location>
</feature>
<evidence type="ECO:0000256" key="1">
    <source>
        <dbReference type="SAM" id="MobiDB-lite"/>
    </source>
</evidence>
<dbReference type="Proteomes" id="UP001597119">
    <property type="component" value="Unassembled WGS sequence"/>
</dbReference>
<evidence type="ECO:0000313" key="2">
    <source>
        <dbReference type="EMBL" id="MFD1586258.1"/>
    </source>
</evidence>
<dbReference type="AlphaFoldDB" id="A0ABD6C7J7"/>
<organism evidence="2 3">
    <name type="scientific">Halorientalis brevis</name>
    <dbReference type="NCBI Taxonomy" id="1126241"/>
    <lineage>
        <taxon>Archaea</taxon>
        <taxon>Methanobacteriati</taxon>
        <taxon>Methanobacteriota</taxon>
        <taxon>Stenosarchaea group</taxon>
        <taxon>Halobacteria</taxon>
        <taxon>Halobacteriales</taxon>
        <taxon>Haloarculaceae</taxon>
        <taxon>Halorientalis</taxon>
    </lineage>
</organism>
<dbReference type="EMBL" id="JBHUDJ010000002">
    <property type="protein sequence ID" value="MFD1586258.1"/>
    <property type="molecule type" value="Genomic_DNA"/>
</dbReference>
<sequence length="70" mass="7638">GPARSASGRSRPGMVGREGREARLEGGPRKRTGTARERGRGVWPPERGEPSRHTDHPHLSTPRPTHVLAD</sequence>
<keyword evidence="3" id="KW-1185">Reference proteome</keyword>
<feature type="region of interest" description="Disordered" evidence="1">
    <location>
        <begin position="1"/>
        <end position="70"/>
    </location>
</feature>
<accession>A0ABD6C7J7</accession>
<feature type="non-terminal residue" evidence="2">
    <location>
        <position position="1"/>
    </location>
</feature>
<reference evidence="2 3" key="1">
    <citation type="journal article" date="2019" name="Int. J. Syst. Evol. Microbiol.">
        <title>The Global Catalogue of Microorganisms (GCM) 10K type strain sequencing project: providing services to taxonomists for standard genome sequencing and annotation.</title>
        <authorList>
            <consortium name="The Broad Institute Genomics Platform"/>
            <consortium name="The Broad Institute Genome Sequencing Center for Infectious Disease"/>
            <person name="Wu L."/>
            <person name="Ma J."/>
        </authorList>
    </citation>
    <scope>NUCLEOTIDE SEQUENCE [LARGE SCALE GENOMIC DNA]</scope>
    <source>
        <strain evidence="2 3">CGMCC 1.12125</strain>
    </source>
</reference>
<gene>
    <name evidence="2" type="ORF">ACFR9U_04645</name>
</gene>
<comment type="caution">
    <text evidence="2">The sequence shown here is derived from an EMBL/GenBank/DDBJ whole genome shotgun (WGS) entry which is preliminary data.</text>
</comment>